<dbReference type="EMBL" id="MSDO01000091">
    <property type="protein sequence ID" value="OLO02588.1"/>
    <property type="molecule type" value="Genomic_DNA"/>
</dbReference>
<sequence length="68" mass="7595">MTTAKKQPVRVFLEQTDHSRFLVQAGMNQLTPSALGERLFQYGLAQLERGDRSVLEGEPSPARPEPGR</sequence>
<proteinExistence type="predicted"/>
<gene>
    <name evidence="2" type="ORF">BTW07_18685</name>
    <name evidence="1" type="ORF">BTW07_18975</name>
</gene>
<evidence type="ECO:0000313" key="3">
    <source>
        <dbReference type="Proteomes" id="UP000186878"/>
    </source>
</evidence>
<dbReference type="OrthoDB" id="6159487at2"/>
<dbReference type="Proteomes" id="UP000186878">
    <property type="component" value="Unassembled WGS sequence"/>
</dbReference>
<accession>A0A1Q8SMH7</accession>
<reference evidence="2 3" key="1">
    <citation type="submission" date="2016-12" db="EMBL/GenBank/DDBJ databases">
        <title>Draft genome sequences of strains Salinicola socius SMB35, Salinicola sp. MH3R3-1 and Chromohalobacter sp. SMB17 from the Verkhnekamsk potash mining region of Russia.</title>
        <authorList>
            <person name="Mavrodi D.V."/>
            <person name="Olsson B.E."/>
            <person name="Korsakova E.S."/>
            <person name="Pyankova A."/>
            <person name="Mavrodi O.V."/>
            <person name="Plotnikova E.G."/>
        </authorList>
    </citation>
    <scope>NUCLEOTIDE SEQUENCE [LARGE SCALE GENOMIC DNA]</scope>
    <source>
        <strain evidence="2 3">SMB35</strain>
    </source>
</reference>
<dbReference type="RefSeq" id="WP_075571656.1">
    <property type="nucleotide sequence ID" value="NZ_MSDO01000057.1"/>
</dbReference>
<dbReference type="AlphaFoldDB" id="A0A1Q8SMH7"/>
<dbReference type="EMBL" id="MSDO01000057">
    <property type="protein sequence ID" value="OLO02635.1"/>
    <property type="molecule type" value="Genomic_DNA"/>
</dbReference>
<keyword evidence="3" id="KW-1185">Reference proteome</keyword>
<organism evidence="2 3">
    <name type="scientific">Salinicola socius</name>
    <dbReference type="NCBI Taxonomy" id="404433"/>
    <lineage>
        <taxon>Bacteria</taxon>
        <taxon>Pseudomonadati</taxon>
        <taxon>Pseudomonadota</taxon>
        <taxon>Gammaproteobacteria</taxon>
        <taxon>Oceanospirillales</taxon>
        <taxon>Halomonadaceae</taxon>
        <taxon>Salinicola</taxon>
    </lineage>
</organism>
<name>A0A1Q8SMH7_9GAMM</name>
<evidence type="ECO:0008006" key="4">
    <source>
        <dbReference type="Google" id="ProtNLM"/>
    </source>
</evidence>
<evidence type="ECO:0000313" key="2">
    <source>
        <dbReference type="EMBL" id="OLO02635.1"/>
    </source>
</evidence>
<evidence type="ECO:0000313" key="1">
    <source>
        <dbReference type="EMBL" id="OLO02588.1"/>
    </source>
</evidence>
<comment type="caution">
    <text evidence="2">The sequence shown here is derived from an EMBL/GenBank/DDBJ whole genome shotgun (WGS) entry which is preliminary data.</text>
</comment>
<protein>
    <recommendedName>
        <fullName evidence="4">CopG family transcriptional regulator</fullName>
    </recommendedName>
</protein>